<organism evidence="1 2">
    <name type="scientific">Spiromyces aspiralis</name>
    <dbReference type="NCBI Taxonomy" id="68401"/>
    <lineage>
        <taxon>Eukaryota</taxon>
        <taxon>Fungi</taxon>
        <taxon>Fungi incertae sedis</taxon>
        <taxon>Zoopagomycota</taxon>
        <taxon>Kickxellomycotina</taxon>
        <taxon>Kickxellomycetes</taxon>
        <taxon>Kickxellales</taxon>
        <taxon>Kickxellaceae</taxon>
        <taxon>Spiromyces</taxon>
    </lineage>
</organism>
<gene>
    <name evidence="1" type="ORF">EV182_006671</name>
</gene>
<reference evidence="1" key="1">
    <citation type="submission" date="2022-06" db="EMBL/GenBank/DDBJ databases">
        <title>Phylogenomic reconstructions and comparative analyses of Kickxellomycotina fungi.</title>
        <authorList>
            <person name="Reynolds N.K."/>
            <person name="Stajich J.E."/>
            <person name="Barry K."/>
            <person name="Grigoriev I.V."/>
            <person name="Crous P."/>
            <person name="Smith M.E."/>
        </authorList>
    </citation>
    <scope>NUCLEOTIDE SEQUENCE</scope>
    <source>
        <strain evidence="1">RSA 2271</strain>
    </source>
</reference>
<feature type="non-terminal residue" evidence="1">
    <location>
        <position position="234"/>
    </location>
</feature>
<dbReference type="Proteomes" id="UP001145114">
    <property type="component" value="Unassembled WGS sequence"/>
</dbReference>
<protein>
    <submittedName>
        <fullName evidence="1">Uncharacterized protein</fullName>
    </submittedName>
</protein>
<comment type="caution">
    <text evidence="1">The sequence shown here is derived from an EMBL/GenBank/DDBJ whole genome shotgun (WGS) entry which is preliminary data.</text>
</comment>
<keyword evidence="2" id="KW-1185">Reference proteome</keyword>
<evidence type="ECO:0000313" key="1">
    <source>
        <dbReference type="EMBL" id="KAJ1672699.1"/>
    </source>
</evidence>
<name>A0ACC1HFI7_9FUNG</name>
<sequence>MEGGDVTTRQKVKLRRRSMEDNEDEYVDPEYERGRPASRSRKQRGLFSEEQVLKFVQIMMRSSRNPKIMKLLMRKLMETEDRRLLKSFVTMRGLSILSTWLGEHKDDDVMVIEILQCINALPIRTKNTVEESQAEAPVRAFAGSDDEIIASLASEIVGRWDSLKRVYKIPKKRRAEAPDADASDKAQSSTESSKSNARVDVGGDRRSGENTPRSPAHSSRLFEPQSSSAERHPP</sequence>
<proteinExistence type="predicted"/>
<dbReference type="EMBL" id="JAMZIH010007968">
    <property type="protein sequence ID" value="KAJ1672699.1"/>
    <property type="molecule type" value="Genomic_DNA"/>
</dbReference>
<evidence type="ECO:0000313" key="2">
    <source>
        <dbReference type="Proteomes" id="UP001145114"/>
    </source>
</evidence>
<accession>A0ACC1HFI7</accession>